<dbReference type="EMBL" id="BSXS01004542">
    <property type="protein sequence ID" value="GME83154.1"/>
    <property type="molecule type" value="Genomic_DNA"/>
</dbReference>
<reference evidence="1" key="1">
    <citation type="submission" date="2023-04" db="EMBL/GenBank/DDBJ databases">
        <title>Ambrosiozyma monospora NBRC 10751.</title>
        <authorList>
            <person name="Ichikawa N."/>
            <person name="Sato H."/>
            <person name="Tonouchi N."/>
        </authorList>
    </citation>
    <scope>NUCLEOTIDE SEQUENCE</scope>
    <source>
        <strain evidence="1">NBRC 10751</strain>
    </source>
</reference>
<organism evidence="1 2">
    <name type="scientific">Ambrosiozyma monospora</name>
    <name type="common">Yeast</name>
    <name type="synonym">Endomycopsis monosporus</name>
    <dbReference type="NCBI Taxonomy" id="43982"/>
    <lineage>
        <taxon>Eukaryota</taxon>
        <taxon>Fungi</taxon>
        <taxon>Dikarya</taxon>
        <taxon>Ascomycota</taxon>
        <taxon>Saccharomycotina</taxon>
        <taxon>Pichiomycetes</taxon>
        <taxon>Pichiales</taxon>
        <taxon>Pichiaceae</taxon>
        <taxon>Ambrosiozyma</taxon>
    </lineage>
</organism>
<name>A0ACB5T7K2_AMBMO</name>
<gene>
    <name evidence="1" type="ORF">Amon02_000598900</name>
</gene>
<evidence type="ECO:0000313" key="1">
    <source>
        <dbReference type="EMBL" id="GME83154.1"/>
    </source>
</evidence>
<comment type="caution">
    <text evidence="1">The sequence shown here is derived from an EMBL/GenBank/DDBJ whole genome shotgun (WGS) entry which is preliminary data.</text>
</comment>
<accession>A0ACB5T7K2</accession>
<dbReference type="Proteomes" id="UP001165064">
    <property type="component" value="Unassembled WGS sequence"/>
</dbReference>
<evidence type="ECO:0000313" key="2">
    <source>
        <dbReference type="Proteomes" id="UP001165064"/>
    </source>
</evidence>
<sequence>MSLKFDESKRLFLLRHLYHPVHNHTAAEIVNMAKSNLKLHSIKDQWLPVNIPNDDKFTLSLNLTDDWSEVSAQLKKHKPDELQPDALNSIHEAYIKLIDSKETSFGFSISQFVQFMAMYSSVFSFRNTRRRSCYVECCYRLNCNARMSLKFDKDKKFVIFKYTHPPVHSHTGSEITERFKLKSREIRDHQLGKVQWSPVSIPNDDRFTLSSNLTDDWSKVLQQLKKHKPDELQPDALNSIHEAYIKLIDSKETAFGFSISQFVQFMAMYSSVFTIYNSPPRFCYVQCCRRLNCNARMSLKFDKDKKFVICKYTHPPVHGHTGSEIVESFKKKSNAGKTTNRTPVNSLNVKIPEDERFKITLPTKVNWRTLARKLMMHQIHDLQPNALTLINQTYINLYNNSATTYIFTPSQILQFLAVYMPFLKLTIRKPNFCYLSCDPMKFKCNASISLKVEPKTGLFYLGHTHAPVHNHTSDEMVKMCQAEFTKRLETLNVEQNSSEIPSSLLGESE</sequence>
<keyword evidence="2" id="KW-1185">Reference proteome</keyword>
<proteinExistence type="predicted"/>
<protein>
    <submittedName>
        <fullName evidence="1">Unnamed protein product</fullName>
    </submittedName>
</protein>